<feature type="repeat" description="PPR" evidence="2">
    <location>
        <begin position="172"/>
        <end position="206"/>
    </location>
</feature>
<protein>
    <recommendedName>
        <fullName evidence="5">Pentatricopeptide repeat-containing protein</fullName>
    </recommendedName>
</protein>
<evidence type="ECO:0008006" key="5">
    <source>
        <dbReference type="Google" id="ProtNLM"/>
    </source>
</evidence>
<dbReference type="InterPro" id="IPR002885">
    <property type="entry name" value="PPR_rpt"/>
</dbReference>
<dbReference type="Pfam" id="PF13041">
    <property type="entry name" value="PPR_2"/>
    <property type="match status" value="2"/>
</dbReference>
<name>A0AAP0L6Z7_9MAGN</name>
<reference evidence="3 4" key="1">
    <citation type="submission" date="2024-01" db="EMBL/GenBank/DDBJ databases">
        <title>Genome assemblies of Stephania.</title>
        <authorList>
            <person name="Yang L."/>
        </authorList>
    </citation>
    <scope>NUCLEOTIDE SEQUENCE [LARGE SCALE GENOMIC DNA]</scope>
    <source>
        <strain evidence="3">JXDWG</strain>
        <tissue evidence="3">Leaf</tissue>
    </source>
</reference>
<proteinExistence type="predicted"/>
<dbReference type="AlphaFoldDB" id="A0AAP0L6Z7"/>
<dbReference type="PROSITE" id="PS51375">
    <property type="entry name" value="PPR"/>
    <property type="match status" value="3"/>
</dbReference>
<keyword evidence="4" id="KW-1185">Reference proteome</keyword>
<dbReference type="InterPro" id="IPR011990">
    <property type="entry name" value="TPR-like_helical_dom_sf"/>
</dbReference>
<organism evidence="3 4">
    <name type="scientific">Stephania cephalantha</name>
    <dbReference type="NCBI Taxonomy" id="152367"/>
    <lineage>
        <taxon>Eukaryota</taxon>
        <taxon>Viridiplantae</taxon>
        <taxon>Streptophyta</taxon>
        <taxon>Embryophyta</taxon>
        <taxon>Tracheophyta</taxon>
        <taxon>Spermatophyta</taxon>
        <taxon>Magnoliopsida</taxon>
        <taxon>Ranunculales</taxon>
        <taxon>Menispermaceae</taxon>
        <taxon>Menispermoideae</taxon>
        <taxon>Cissampelideae</taxon>
        <taxon>Stephania</taxon>
    </lineage>
</organism>
<sequence length="632" mass="71125">MLMPWRFVFSISSFRATTLHHFSSTPVANNRISQYLRRASLIDSIRLALRSPNTHQSLLLLLQNPTLDPFVATHAIRSAPSPQSALALFDSFKTLHGFSPNQTLLHAIAKTLAKARRIDELRNLIAAINGGEFNNVARVTSMDLLRWYALAGDLELVLQVWREYRLGANRACTESYNIVMEVYAKKGKNLEAVEVFSRMIDEGANPNSRTFTVLIVHLVSFGNVDAAVKVFEMLPRLRVKRTLKQYSVLAEILTSAKQFDLVKTLLDEMKGDGVLPCSSMRLWLNCMRDAGYVVETEELLKDFSPDMRIGNVGIPVDSSDDDDYDVDGSQVVGNGGQVQLKPWLDPSALATALKDWSPGEVRALEEARFVWTTRFVCKVLRSFKDAETAWKFFCWVAQQPGDFSHDVYTVSRMITILARHGCVELVDQLISKKADAALRIFRDVQVFCGPICKDNLVLLYSSLLRTFAKCKRGLDALELLKEMMSFEIYPDIQTCTGLMRYFASEGDLRVVQNLLGIVRQSGIKPDAYMFQILIHAYCKHERAALAMRVFEDMGNSGLVPDVATKELLVKSLWREGKLREAAAVEERCEEINGILPLALPGHVWTVSSADLARVYDIYSRSFSIDDANIQTE</sequence>
<accession>A0AAP0L6Z7</accession>
<keyword evidence="1" id="KW-0677">Repeat</keyword>
<evidence type="ECO:0000313" key="4">
    <source>
        <dbReference type="Proteomes" id="UP001419268"/>
    </source>
</evidence>
<dbReference type="PANTHER" id="PTHR47913:SF1">
    <property type="entry name" value="OS01G0167750 PROTEIN"/>
    <property type="match status" value="1"/>
</dbReference>
<feature type="repeat" description="PPR" evidence="2">
    <location>
        <begin position="526"/>
        <end position="560"/>
    </location>
</feature>
<feature type="repeat" description="PPR" evidence="2">
    <location>
        <begin position="456"/>
        <end position="490"/>
    </location>
</feature>
<gene>
    <name evidence="3" type="ORF">Scep_000812</name>
</gene>
<evidence type="ECO:0000256" key="2">
    <source>
        <dbReference type="PROSITE-ProRule" id="PRU00708"/>
    </source>
</evidence>
<dbReference type="Proteomes" id="UP001419268">
    <property type="component" value="Unassembled WGS sequence"/>
</dbReference>
<dbReference type="NCBIfam" id="TIGR00756">
    <property type="entry name" value="PPR"/>
    <property type="match status" value="3"/>
</dbReference>
<evidence type="ECO:0000313" key="3">
    <source>
        <dbReference type="EMBL" id="KAK9165621.1"/>
    </source>
</evidence>
<dbReference type="PANTHER" id="PTHR47913">
    <property type="entry name" value="OS01G0167750 PROTEIN"/>
    <property type="match status" value="1"/>
</dbReference>
<dbReference type="EMBL" id="JBBNAG010000001">
    <property type="protein sequence ID" value="KAK9165621.1"/>
    <property type="molecule type" value="Genomic_DNA"/>
</dbReference>
<dbReference type="Pfam" id="PF01535">
    <property type="entry name" value="PPR"/>
    <property type="match status" value="1"/>
</dbReference>
<evidence type="ECO:0000256" key="1">
    <source>
        <dbReference type="ARBA" id="ARBA00022737"/>
    </source>
</evidence>
<dbReference type="InterPro" id="IPR044175">
    <property type="entry name" value="At5g66631-like"/>
</dbReference>
<comment type="caution">
    <text evidence="3">The sequence shown here is derived from an EMBL/GenBank/DDBJ whole genome shotgun (WGS) entry which is preliminary data.</text>
</comment>
<dbReference type="Gene3D" id="1.25.40.10">
    <property type="entry name" value="Tetratricopeptide repeat domain"/>
    <property type="match status" value="3"/>
</dbReference>